<reference evidence="1" key="1">
    <citation type="submission" date="2010-07" db="EMBL/GenBank/DDBJ databases">
        <title>Complete sequence of Clostridium saccharolyticum WM1.</title>
        <authorList>
            <consortium name="US DOE Joint Genome Institute"/>
            <person name="Lucas S."/>
            <person name="Copeland A."/>
            <person name="Lapidus A."/>
            <person name="Cheng J.-F."/>
            <person name="Bruce D."/>
            <person name="Goodwin L."/>
            <person name="Pitluck S."/>
            <person name="Chertkov O."/>
            <person name="Detter J.C."/>
            <person name="Han C."/>
            <person name="Tapia R."/>
            <person name="Land M."/>
            <person name="Hauser L."/>
            <person name="Chang Y.-J."/>
            <person name="Jeffries C."/>
            <person name="Kyrpides N."/>
            <person name="Ivanova N."/>
            <person name="Mikhailova N."/>
            <person name="Mouttaki H."/>
            <person name="Lin L."/>
            <person name="Zhou J."/>
            <person name="Hemme C.L."/>
            <person name="Woyke T."/>
        </authorList>
    </citation>
    <scope>NUCLEOTIDE SEQUENCE [LARGE SCALE GENOMIC DNA]</scope>
    <source>
        <strain evidence="1">WM1</strain>
    </source>
</reference>
<accession>D9R7N8</accession>
<dbReference type="Proteomes" id="UP000001662">
    <property type="component" value="Chromosome"/>
</dbReference>
<dbReference type="STRING" id="610130.Closa_1159"/>
<dbReference type="AlphaFoldDB" id="D9R7N8"/>
<dbReference type="EMBL" id="CP002109">
    <property type="protein sequence ID" value="ADL03767.1"/>
    <property type="molecule type" value="Genomic_DNA"/>
</dbReference>
<dbReference type="InterPro" id="IPR049253">
    <property type="entry name" value="DUF6886"/>
</dbReference>
<dbReference type="Pfam" id="PF21820">
    <property type="entry name" value="DUF6886"/>
    <property type="match status" value="1"/>
</dbReference>
<protein>
    <submittedName>
        <fullName evidence="1">Uncharacterized protein</fullName>
    </submittedName>
</protein>
<dbReference type="HOGENOM" id="CLU_109394_0_0_9"/>
<evidence type="ECO:0000313" key="1">
    <source>
        <dbReference type="EMBL" id="ADL03767.1"/>
    </source>
</evidence>
<proteinExistence type="predicted"/>
<name>D9R7N8_LACSW</name>
<keyword evidence="2" id="KW-1185">Reference proteome</keyword>
<evidence type="ECO:0000313" key="2">
    <source>
        <dbReference type="Proteomes" id="UP000001662"/>
    </source>
</evidence>
<gene>
    <name evidence="1" type="ordered locus">Closa_1159</name>
</gene>
<sequence>MRLFHVSEEDSIDIFNPRIPERNDLDKSVGLVWAIDEQRLPNFLTPRNCPRITYHVGEKTSVKDKRVYFTTPDIKHVVIIESKWFEAMKNTSLFIYEFDPKDFELQDSIAGYYISKVRQIPIAKYIISDLFAALFERNVELRVVKNLWDISDRIKGTTLNWSICRMGYAQPRM</sequence>
<dbReference type="KEGG" id="csh:Closa_1159"/>
<dbReference type="OrthoDB" id="156685at2"/>
<dbReference type="PaxDb" id="610130-Closa_1159"/>
<organism evidence="1 2">
    <name type="scientific">Lacrimispora saccharolytica (strain ATCC 35040 / DSM 2544 / NRCC 2533 / WM1)</name>
    <name type="common">Clostridium saccharolyticum</name>
    <dbReference type="NCBI Taxonomy" id="610130"/>
    <lineage>
        <taxon>Bacteria</taxon>
        <taxon>Bacillati</taxon>
        <taxon>Bacillota</taxon>
        <taxon>Clostridia</taxon>
        <taxon>Lachnospirales</taxon>
        <taxon>Lachnospiraceae</taxon>
        <taxon>Lacrimispora</taxon>
    </lineage>
</organism>
<dbReference type="eggNOG" id="ENOG5032UAS">
    <property type="taxonomic scope" value="Bacteria"/>
</dbReference>
<dbReference type="RefSeq" id="WP_013271862.1">
    <property type="nucleotide sequence ID" value="NC_014376.1"/>
</dbReference>